<dbReference type="InterPro" id="IPR011527">
    <property type="entry name" value="ABC1_TM_dom"/>
</dbReference>
<gene>
    <name evidence="12" type="ORF">CFK40_03090</name>
</gene>
<dbReference type="InterPro" id="IPR036640">
    <property type="entry name" value="ABC1_TM_sf"/>
</dbReference>
<name>A0A221M8U2_9BACI</name>
<dbReference type="SMART" id="SM00382">
    <property type="entry name" value="AAA"/>
    <property type="match status" value="1"/>
</dbReference>
<dbReference type="InterPro" id="IPR039421">
    <property type="entry name" value="Type_1_exporter"/>
</dbReference>
<evidence type="ECO:0000256" key="3">
    <source>
        <dbReference type="ARBA" id="ARBA00022475"/>
    </source>
</evidence>
<dbReference type="SUPFAM" id="SSF90123">
    <property type="entry name" value="ABC transporter transmembrane region"/>
    <property type="match status" value="1"/>
</dbReference>
<protein>
    <submittedName>
        <fullName evidence="12">Multidrug ABC transporter ATP-binding protein</fullName>
    </submittedName>
</protein>
<keyword evidence="6 12" id="KW-0067">ATP-binding</keyword>
<evidence type="ECO:0000256" key="1">
    <source>
        <dbReference type="ARBA" id="ARBA00004651"/>
    </source>
</evidence>
<feature type="transmembrane region" description="Helical" evidence="9">
    <location>
        <begin position="52"/>
        <end position="76"/>
    </location>
</feature>
<keyword evidence="13" id="KW-1185">Reference proteome</keyword>
<feature type="transmembrane region" description="Helical" evidence="9">
    <location>
        <begin position="235"/>
        <end position="258"/>
    </location>
</feature>
<sequence length="575" mass="63427">MIKLFTLLKPYRILIAVVLLLTLLQALAQLFLPYLMANIVDKGIVNGDIPYIIKIGGIMLVVAAAIVTFSILASFYSSKITMGFGKILREKMFSHVENFSLQGFDKIGTSSLITRTTNDIMQVQQVLTMILRILIMAPMMFIGGIILAFSTDPKLSFIIIAVIPIIVLAIILIAKKGMPLFKKMQKNLDRLNLVLREGLAGIRVIRSFNRMDHERKRFNEANLDFANTAIKVNKIMATVTPFMMFVLNFAIIGIIWFGSIRISNGHIQVGDLMAFIQYAMQIMFSLIMSSMMIIMIPRASISAGRINEVLESEPEIKDPEQVNQIGKLNGFVNFEQVSFSYPGAEEPVLSDISFSAKPGEVTAIIGGIGSGKSTLLNLIPRFYDVDQGAITIDGVDVREMAQTDLRKNIGYAPQKATLFTGTIADNIRYGKDTATNEEVKKAADIAQATDFISETKDGFESIVAQKGANVSGGQKQRISIARALVKKSSIYVFDDSFSALDFKTDANLRASLKEETAYSTVLMVAQRISTIVDADKIIVLDKGMLAGVGTHRELMETCLVYQEIASSQLEEEETA</sequence>
<feature type="domain" description="ABC transmembrane type-1" evidence="11">
    <location>
        <begin position="16"/>
        <end position="298"/>
    </location>
</feature>
<dbReference type="KEGG" id="vne:CFK40_03090"/>
<dbReference type="OrthoDB" id="9770415at2"/>
<dbReference type="PROSITE" id="PS50893">
    <property type="entry name" value="ABC_TRANSPORTER_2"/>
    <property type="match status" value="1"/>
</dbReference>
<keyword evidence="7 9" id="KW-1133">Transmembrane helix</keyword>
<dbReference type="Gene3D" id="3.40.50.300">
    <property type="entry name" value="P-loop containing nucleotide triphosphate hydrolases"/>
    <property type="match status" value="1"/>
</dbReference>
<evidence type="ECO:0000313" key="12">
    <source>
        <dbReference type="EMBL" id="ASN04057.1"/>
    </source>
</evidence>
<organism evidence="12 13">
    <name type="scientific">Virgibacillus necropolis</name>
    <dbReference type="NCBI Taxonomy" id="163877"/>
    <lineage>
        <taxon>Bacteria</taxon>
        <taxon>Bacillati</taxon>
        <taxon>Bacillota</taxon>
        <taxon>Bacilli</taxon>
        <taxon>Bacillales</taxon>
        <taxon>Bacillaceae</taxon>
        <taxon>Virgibacillus</taxon>
    </lineage>
</organism>
<dbReference type="Pfam" id="PF00005">
    <property type="entry name" value="ABC_tran"/>
    <property type="match status" value="1"/>
</dbReference>
<dbReference type="GO" id="GO:0016887">
    <property type="term" value="F:ATP hydrolysis activity"/>
    <property type="evidence" value="ECO:0007669"/>
    <property type="project" value="InterPro"/>
</dbReference>
<dbReference type="CDD" id="cd18548">
    <property type="entry name" value="ABC_6TM_Tm287_like"/>
    <property type="match status" value="1"/>
</dbReference>
<keyword evidence="4 9" id="KW-0812">Transmembrane</keyword>
<keyword evidence="2" id="KW-0813">Transport</keyword>
<dbReference type="InterPro" id="IPR003593">
    <property type="entry name" value="AAA+_ATPase"/>
</dbReference>
<dbReference type="InterPro" id="IPR027417">
    <property type="entry name" value="P-loop_NTPase"/>
</dbReference>
<dbReference type="AlphaFoldDB" id="A0A221M8U2"/>
<dbReference type="GO" id="GO:0005524">
    <property type="term" value="F:ATP binding"/>
    <property type="evidence" value="ECO:0007669"/>
    <property type="project" value="UniProtKB-KW"/>
</dbReference>
<keyword evidence="8 9" id="KW-0472">Membrane</keyword>
<evidence type="ECO:0000313" key="13">
    <source>
        <dbReference type="Proteomes" id="UP000204391"/>
    </source>
</evidence>
<evidence type="ECO:0000259" key="11">
    <source>
        <dbReference type="PROSITE" id="PS50929"/>
    </source>
</evidence>
<evidence type="ECO:0000256" key="7">
    <source>
        <dbReference type="ARBA" id="ARBA00022989"/>
    </source>
</evidence>
<dbReference type="InterPro" id="IPR003439">
    <property type="entry name" value="ABC_transporter-like_ATP-bd"/>
</dbReference>
<dbReference type="RefSeq" id="WP_089530627.1">
    <property type="nucleotide sequence ID" value="NZ_CP022437.1"/>
</dbReference>
<dbReference type="FunFam" id="3.40.50.300:FF:000221">
    <property type="entry name" value="Multidrug ABC transporter ATP-binding protein"/>
    <property type="match status" value="1"/>
</dbReference>
<evidence type="ECO:0000256" key="2">
    <source>
        <dbReference type="ARBA" id="ARBA00022448"/>
    </source>
</evidence>
<evidence type="ECO:0000259" key="10">
    <source>
        <dbReference type="PROSITE" id="PS50893"/>
    </source>
</evidence>
<reference evidence="12 13" key="1">
    <citation type="journal article" date="2003" name="Int. J. Syst. Evol. Microbiol.">
        <title>Virgibacillus carmonensis sp. nov., Virgibacillus necropolis sp. nov. and Virgibacillus picturae sp. nov., three novel species isolated from deteriorated mural paintings, transfer of the species of the genus salibacillus to Virgibacillus, as Virgibacillus marismortui comb. nov. and Virgibacillus salexigens comb. nov., and emended description of the genus Virgibacillus.</title>
        <authorList>
            <person name="Heyrman J."/>
            <person name="Logan N.A."/>
            <person name="Busse H.J."/>
            <person name="Balcaen A."/>
            <person name="Lebbe L."/>
            <person name="Rodriguez-Diaz M."/>
            <person name="Swings J."/>
            <person name="De Vos P."/>
        </authorList>
    </citation>
    <scope>NUCLEOTIDE SEQUENCE [LARGE SCALE GENOMIC DNA]</scope>
    <source>
        <strain evidence="12 13">LMG 19488</strain>
    </source>
</reference>
<dbReference type="GO" id="GO:0005886">
    <property type="term" value="C:plasma membrane"/>
    <property type="evidence" value="ECO:0007669"/>
    <property type="project" value="UniProtKB-SubCell"/>
</dbReference>
<dbReference type="PROSITE" id="PS50929">
    <property type="entry name" value="ABC_TM1F"/>
    <property type="match status" value="1"/>
</dbReference>
<dbReference type="Gene3D" id="1.20.1560.10">
    <property type="entry name" value="ABC transporter type 1, transmembrane domain"/>
    <property type="match status" value="1"/>
</dbReference>
<evidence type="ECO:0000256" key="8">
    <source>
        <dbReference type="ARBA" id="ARBA00023136"/>
    </source>
</evidence>
<dbReference type="Proteomes" id="UP000204391">
    <property type="component" value="Chromosome"/>
</dbReference>
<evidence type="ECO:0000256" key="4">
    <source>
        <dbReference type="ARBA" id="ARBA00022692"/>
    </source>
</evidence>
<evidence type="ECO:0000256" key="5">
    <source>
        <dbReference type="ARBA" id="ARBA00022741"/>
    </source>
</evidence>
<proteinExistence type="predicted"/>
<evidence type="ECO:0000256" key="9">
    <source>
        <dbReference type="SAM" id="Phobius"/>
    </source>
</evidence>
<dbReference type="PROSITE" id="PS00211">
    <property type="entry name" value="ABC_TRANSPORTER_1"/>
    <property type="match status" value="1"/>
</dbReference>
<keyword evidence="5" id="KW-0547">Nucleotide-binding</keyword>
<dbReference type="GO" id="GO:0015421">
    <property type="term" value="F:ABC-type oligopeptide transporter activity"/>
    <property type="evidence" value="ECO:0007669"/>
    <property type="project" value="TreeGrafter"/>
</dbReference>
<accession>A0A221M8U2</accession>
<feature type="transmembrane region" description="Helical" evidence="9">
    <location>
        <begin position="155"/>
        <end position="174"/>
    </location>
</feature>
<feature type="domain" description="ABC transporter" evidence="10">
    <location>
        <begin position="332"/>
        <end position="567"/>
    </location>
</feature>
<dbReference type="PANTHER" id="PTHR43394">
    <property type="entry name" value="ATP-DEPENDENT PERMEASE MDL1, MITOCHONDRIAL"/>
    <property type="match status" value="1"/>
</dbReference>
<dbReference type="Pfam" id="PF00664">
    <property type="entry name" value="ABC_membrane"/>
    <property type="match status" value="1"/>
</dbReference>
<dbReference type="EMBL" id="CP022437">
    <property type="protein sequence ID" value="ASN04057.1"/>
    <property type="molecule type" value="Genomic_DNA"/>
</dbReference>
<dbReference type="SUPFAM" id="SSF52540">
    <property type="entry name" value="P-loop containing nucleoside triphosphate hydrolases"/>
    <property type="match status" value="1"/>
</dbReference>
<dbReference type="PANTHER" id="PTHR43394:SF1">
    <property type="entry name" value="ATP-BINDING CASSETTE SUB-FAMILY B MEMBER 10, MITOCHONDRIAL"/>
    <property type="match status" value="1"/>
</dbReference>
<dbReference type="InterPro" id="IPR017871">
    <property type="entry name" value="ABC_transporter-like_CS"/>
</dbReference>
<keyword evidence="3" id="KW-1003">Cell membrane</keyword>
<feature type="transmembrane region" description="Helical" evidence="9">
    <location>
        <begin position="278"/>
        <end position="296"/>
    </location>
</feature>
<feature type="transmembrane region" description="Helical" evidence="9">
    <location>
        <begin position="129"/>
        <end position="149"/>
    </location>
</feature>
<comment type="subcellular location">
    <subcellularLocation>
        <location evidence="1">Cell membrane</location>
        <topology evidence="1">Multi-pass membrane protein</topology>
    </subcellularLocation>
</comment>
<dbReference type="FunFam" id="1.20.1560.10:FF:000040">
    <property type="entry name" value="Multidrug ABC transporter ATP-binding protein"/>
    <property type="match status" value="1"/>
</dbReference>
<evidence type="ECO:0000256" key="6">
    <source>
        <dbReference type="ARBA" id="ARBA00022840"/>
    </source>
</evidence>